<evidence type="ECO:0000313" key="7">
    <source>
        <dbReference type="Proteomes" id="UP000197596"/>
    </source>
</evidence>
<protein>
    <submittedName>
        <fullName evidence="6">LysR family transcriptional regulator</fullName>
    </submittedName>
</protein>
<dbReference type="InterPro" id="IPR036388">
    <property type="entry name" value="WH-like_DNA-bd_sf"/>
</dbReference>
<gene>
    <name evidence="6" type="ORF">CEJ42_22430</name>
</gene>
<reference evidence="6 7" key="1">
    <citation type="submission" date="2017-06" db="EMBL/GenBank/DDBJ databases">
        <title>Herbaspirillum phytohormonus sp. nov., isolated from the root nodule of Robinia pseudoacacia in lead-zinc mine.</title>
        <authorList>
            <person name="Fan M."/>
            <person name="Lin Y."/>
        </authorList>
    </citation>
    <scope>NUCLEOTIDE SEQUENCE [LARGE SCALE GENOMIC DNA]</scope>
    <source>
        <strain evidence="6 7">HZ10</strain>
    </source>
</reference>
<dbReference type="GO" id="GO:0043565">
    <property type="term" value="F:sequence-specific DNA binding"/>
    <property type="evidence" value="ECO:0007669"/>
    <property type="project" value="TreeGrafter"/>
</dbReference>
<organism evidence="6 7">
    <name type="scientific">Herbaspirillum robiniae</name>
    <dbReference type="NCBI Taxonomy" id="2014887"/>
    <lineage>
        <taxon>Bacteria</taxon>
        <taxon>Pseudomonadati</taxon>
        <taxon>Pseudomonadota</taxon>
        <taxon>Betaproteobacteria</taxon>
        <taxon>Burkholderiales</taxon>
        <taxon>Oxalobacteraceae</taxon>
        <taxon>Herbaspirillum</taxon>
    </lineage>
</organism>
<keyword evidence="4" id="KW-0804">Transcription</keyword>
<dbReference type="GO" id="GO:0006351">
    <property type="term" value="P:DNA-templated transcription"/>
    <property type="evidence" value="ECO:0007669"/>
    <property type="project" value="TreeGrafter"/>
</dbReference>
<feature type="domain" description="HTH lysR-type" evidence="5">
    <location>
        <begin position="1"/>
        <end position="59"/>
    </location>
</feature>
<dbReference type="FunFam" id="1.10.10.10:FF:000001">
    <property type="entry name" value="LysR family transcriptional regulator"/>
    <property type="match status" value="1"/>
</dbReference>
<dbReference type="RefSeq" id="WP_088752607.1">
    <property type="nucleotide sequence ID" value="NZ_NJGU01000016.1"/>
</dbReference>
<dbReference type="PROSITE" id="PS50931">
    <property type="entry name" value="HTH_LYSR"/>
    <property type="match status" value="1"/>
</dbReference>
<dbReference type="Gene3D" id="3.40.190.290">
    <property type="match status" value="1"/>
</dbReference>
<evidence type="ECO:0000256" key="1">
    <source>
        <dbReference type="ARBA" id="ARBA00009437"/>
    </source>
</evidence>
<evidence type="ECO:0000256" key="3">
    <source>
        <dbReference type="ARBA" id="ARBA00023125"/>
    </source>
</evidence>
<dbReference type="InterPro" id="IPR036390">
    <property type="entry name" value="WH_DNA-bd_sf"/>
</dbReference>
<dbReference type="InterPro" id="IPR000847">
    <property type="entry name" value="LysR_HTH_N"/>
</dbReference>
<dbReference type="SUPFAM" id="SSF46785">
    <property type="entry name" value="Winged helix' DNA-binding domain"/>
    <property type="match status" value="1"/>
</dbReference>
<dbReference type="PRINTS" id="PR00039">
    <property type="entry name" value="HTHLYSR"/>
</dbReference>
<evidence type="ECO:0000313" key="6">
    <source>
        <dbReference type="EMBL" id="OWY26694.1"/>
    </source>
</evidence>
<evidence type="ECO:0000259" key="5">
    <source>
        <dbReference type="PROSITE" id="PS50931"/>
    </source>
</evidence>
<evidence type="ECO:0000256" key="4">
    <source>
        <dbReference type="ARBA" id="ARBA00023163"/>
    </source>
</evidence>
<dbReference type="SUPFAM" id="SSF53850">
    <property type="entry name" value="Periplasmic binding protein-like II"/>
    <property type="match status" value="1"/>
</dbReference>
<comment type="similarity">
    <text evidence="1">Belongs to the LysR transcriptional regulatory family.</text>
</comment>
<evidence type="ECO:0000256" key="2">
    <source>
        <dbReference type="ARBA" id="ARBA00023015"/>
    </source>
</evidence>
<accession>A0A2D0B526</accession>
<dbReference type="Gene3D" id="1.10.10.10">
    <property type="entry name" value="Winged helix-like DNA-binding domain superfamily/Winged helix DNA-binding domain"/>
    <property type="match status" value="1"/>
</dbReference>
<proteinExistence type="inferred from homology"/>
<dbReference type="AlphaFoldDB" id="A0A2D0B526"/>
<sequence length="310" mass="33998">MDSFNGISVFVQAVEAGSFARAAERMHLSRSAVGKGIARLEERLGVRLFHRTTRSQSLTDEGQAYYERCLRALAELESGEALLGDGKREPSGRVKLSMPVLFGRICVAPLLVELARRHPQLEIAASFSDRRVDLVDEGVDLVLRSGDMHDSGGLAARKLGVQTLMLCAAPAYLAQHGRPQRLDDLARHHAILYGRGARDDGWQLRDPQGRLREAPVLSRLRFDDLEAIAAAAVAGAGLARLPCWLIAAHVKSGRLVKVMEEESYVAIDMHLAWTPMRHMPHRLRTVIDELAKELPPLLGVGVMENAGPGC</sequence>
<keyword evidence="2" id="KW-0805">Transcription regulation</keyword>
<dbReference type="EMBL" id="NJGU01000016">
    <property type="protein sequence ID" value="OWY26694.1"/>
    <property type="molecule type" value="Genomic_DNA"/>
</dbReference>
<dbReference type="CDD" id="cd08475">
    <property type="entry name" value="PBP2_CrgA_like_6"/>
    <property type="match status" value="1"/>
</dbReference>
<dbReference type="GO" id="GO:0003700">
    <property type="term" value="F:DNA-binding transcription factor activity"/>
    <property type="evidence" value="ECO:0007669"/>
    <property type="project" value="InterPro"/>
</dbReference>
<dbReference type="PANTHER" id="PTHR30537:SF72">
    <property type="entry name" value="LYSR FAMILY TRANSCRIPTIONAL REGULATOR"/>
    <property type="match status" value="1"/>
</dbReference>
<comment type="caution">
    <text evidence="6">The sequence shown here is derived from an EMBL/GenBank/DDBJ whole genome shotgun (WGS) entry which is preliminary data.</text>
</comment>
<keyword evidence="3" id="KW-0238">DNA-binding</keyword>
<dbReference type="PANTHER" id="PTHR30537">
    <property type="entry name" value="HTH-TYPE TRANSCRIPTIONAL REGULATOR"/>
    <property type="match status" value="1"/>
</dbReference>
<dbReference type="Pfam" id="PF00126">
    <property type="entry name" value="HTH_1"/>
    <property type="match status" value="1"/>
</dbReference>
<dbReference type="Proteomes" id="UP000197596">
    <property type="component" value="Unassembled WGS sequence"/>
</dbReference>
<name>A0A2D0B526_9BURK</name>
<dbReference type="Pfam" id="PF03466">
    <property type="entry name" value="LysR_substrate"/>
    <property type="match status" value="1"/>
</dbReference>
<dbReference type="InterPro" id="IPR058163">
    <property type="entry name" value="LysR-type_TF_proteobact-type"/>
</dbReference>
<dbReference type="InterPro" id="IPR005119">
    <property type="entry name" value="LysR_subst-bd"/>
</dbReference>